<dbReference type="InterPro" id="IPR054612">
    <property type="entry name" value="Phage_capsid-like_C"/>
</dbReference>
<dbReference type="SUPFAM" id="SSF56563">
    <property type="entry name" value="Major capsid protein gp5"/>
    <property type="match status" value="1"/>
</dbReference>
<accession>A0A0U3H6J3</accession>
<dbReference type="Gene3D" id="3.30.2320.10">
    <property type="entry name" value="hypothetical protein PF0899 domain"/>
    <property type="match status" value="1"/>
</dbReference>
<evidence type="ECO:0000256" key="1">
    <source>
        <dbReference type="ARBA" id="ARBA00004328"/>
    </source>
</evidence>
<dbReference type="InterPro" id="IPR024455">
    <property type="entry name" value="Phage_capsid"/>
</dbReference>
<dbReference type="Proteomes" id="UP000321155">
    <property type="component" value="Unassembled WGS sequence"/>
</dbReference>
<evidence type="ECO:0000313" key="5">
    <source>
        <dbReference type="Proteomes" id="UP000057181"/>
    </source>
</evidence>
<name>A0A0U3H6J3_9MICC</name>
<reference evidence="3 5" key="1">
    <citation type="submission" date="2015-11" db="EMBL/GenBank/DDBJ databases">
        <title>Complete Genome Sequence of Kocuria flava strain HO-9041.</title>
        <authorList>
            <person name="Zhou M."/>
            <person name="Dai J."/>
        </authorList>
    </citation>
    <scope>NUCLEOTIDE SEQUENCE [LARGE SCALE GENOMIC DNA]</scope>
    <source>
        <strain evidence="3 5">HO-9041</strain>
    </source>
</reference>
<organism evidence="3 5">
    <name type="scientific">Kocuria flava</name>
    <dbReference type="NCBI Taxonomy" id="446860"/>
    <lineage>
        <taxon>Bacteria</taxon>
        <taxon>Bacillati</taxon>
        <taxon>Actinomycetota</taxon>
        <taxon>Actinomycetes</taxon>
        <taxon>Micrococcales</taxon>
        <taxon>Micrococcaceae</taxon>
        <taxon>Kocuria</taxon>
    </lineage>
</organism>
<dbReference type="NCBIfam" id="TIGR01554">
    <property type="entry name" value="major_cap_HK97"/>
    <property type="match status" value="1"/>
</dbReference>
<dbReference type="Pfam" id="PF05065">
    <property type="entry name" value="Phage_capsid"/>
    <property type="match status" value="1"/>
</dbReference>
<dbReference type="Gene3D" id="3.30.2400.10">
    <property type="entry name" value="Major capsid protein gp5"/>
    <property type="match status" value="1"/>
</dbReference>
<dbReference type="EMBL" id="CP013254">
    <property type="protein sequence ID" value="ALU38469.1"/>
    <property type="molecule type" value="Genomic_DNA"/>
</dbReference>
<evidence type="ECO:0000259" key="2">
    <source>
        <dbReference type="Pfam" id="PF05065"/>
    </source>
</evidence>
<dbReference type="EMBL" id="BJZR01000084">
    <property type="protein sequence ID" value="GEO93097.1"/>
    <property type="molecule type" value="Genomic_DNA"/>
</dbReference>
<dbReference type="STRING" id="446860.AS188_00450"/>
<reference evidence="4 6" key="2">
    <citation type="submission" date="2019-07" db="EMBL/GenBank/DDBJ databases">
        <title>Whole genome shotgun sequence of Kocuria flava NBRC 107626.</title>
        <authorList>
            <person name="Hosoyama A."/>
            <person name="Uohara A."/>
            <person name="Ohji S."/>
            <person name="Ichikawa N."/>
        </authorList>
    </citation>
    <scope>NUCLEOTIDE SEQUENCE [LARGE SCALE GENOMIC DNA]</scope>
    <source>
        <strain evidence="4 6">NBRC 107626</strain>
    </source>
</reference>
<evidence type="ECO:0000313" key="3">
    <source>
        <dbReference type="EMBL" id="ALU38469.1"/>
    </source>
</evidence>
<protein>
    <recommendedName>
        <fullName evidence="2">Phage capsid-like C-terminal domain-containing protein</fullName>
    </recommendedName>
</protein>
<keyword evidence="6" id="KW-1185">Reference proteome</keyword>
<evidence type="ECO:0000313" key="6">
    <source>
        <dbReference type="Proteomes" id="UP000321155"/>
    </source>
</evidence>
<evidence type="ECO:0000313" key="4">
    <source>
        <dbReference type="EMBL" id="GEO93097.1"/>
    </source>
</evidence>
<feature type="domain" description="Phage capsid-like C-terminal" evidence="2">
    <location>
        <begin position="127"/>
        <end position="375"/>
    </location>
</feature>
<dbReference type="AlphaFoldDB" id="A0A0U3H6J3"/>
<gene>
    <name evidence="3" type="ORF">AS188_00450</name>
    <name evidence="4" type="ORF">KFL01_24030</name>
</gene>
<dbReference type="KEGG" id="kfv:AS188_00450"/>
<comment type="subcellular location">
    <subcellularLocation>
        <location evidence="1">Virion</location>
    </subcellularLocation>
</comment>
<dbReference type="Proteomes" id="UP000057181">
    <property type="component" value="Chromosome"/>
</dbReference>
<sequence length="380" mass="40001">MKTLKELEDEAKGLLAQHRAGTLTSEQLPRLKALPNEIAAAKAHAAKAAEAEQMLAALDGGHDPRPGAAGVKTGPRLSRAVFAKAALDVAKKMTTTGAGQIEAKSPLGTTYTAPLAGLAVVAATEDLTARNVVGRLTLVERAERHYSYVRQTAVENNAAVVPEGQLKPTSTFRVEQVPAQLHVVAHLSEPVDQMVLEDLPTVAQLVQDTMLRGVLNAVDDQLITGTGVAQLTGLDNTSGVLVVPHTGTPLNTIRRAITALRVNGTVPDTLVLHPSDYEAIETTTLTTGAYLLESGPVNLGAGTLWGVPVVQSTSVAVGQAYALDSKQLTLSTDTQGIRVAASNTSGDDFERNRVRFRVEGRFNLDVLQPSAVARVDLTAA</sequence>
<dbReference type="RefSeq" id="WP_058857183.1">
    <property type="nucleotide sequence ID" value="NZ_BJZR01000084.1"/>
</dbReference>
<proteinExistence type="predicted"/>
<dbReference type="OrthoDB" id="4917137at2"/>